<dbReference type="Proteomes" id="UP000321746">
    <property type="component" value="Unassembled WGS sequence"/>
</dbReference>
<keyword evidence="2" id="KW-1185">Reference proteome</keyword>
<evidence type="ECO:0000313" key="1">
    <source>
        <dbReference type="EMBL" id="GEN62087.1"/>
    </source>
</evidence>
<organism evidence="1 2">
    <name type="scientific">Acetobacter oeni</name>
    <dbReference type="NCBI Taxonomy" id="304077"/>
    <lineage>
        <taxon>Bacteria</taxon>
        <taxon>Pseudomonadati</taxon>
        <taxon>Pseudomonadota</taxon>
        <taxon>Alphaproteobacteria</taxon>
        <taxon>Acetobacterales</taxon>
        <taxon>Acetobacteraceae</taxon>
        <taxon>Acetobacter</taxon>
    </lineage>
</organism>
<gene>
    <name evidence="1" type="ORF">AOE01nite_03110</name>
</gene>
<comment type="caution">
    <text evidence="1">The sequence shown here is derived from an EMBL/GenBank/DDBJ whole genome shotgun (WGS) entry which is preliminary data.</text>
</comment>
<dbReference type="Gene3D" id="3.90.550.20">
    <property type="match status" value="1"/>
</dbReference>
<dbReference type="AlphaFoldDB" id="A0A511XGK5"/>
<evidence type="ECO:0000313" key="2">
    <source>
        <dbReference type="Proteomes" id="UP000321746"/>
    </source>
</evidence>
<name>A0A511XGK5_9PROT</name>
<accession>A0A511XGK5</accession>
<dbReference type="OrthoDB" id="146908at2"/>
<reference evidence="1 2" key="1">
    <citation type="submission" date="2019-07" db="EMBL/GenBank/DDBJ databases">
        <title>Whole genome shotgun sequence of Acetobacter oeni NBRC 105207.</title>
        <authorList>
            <person name="Hosoyama A."/>
            <person name="Uohara A."/>
            <person name="Ohji S."/>
            <person name="Ichikawa N."/>
        </authorList>
    </citation>
    <scope>NUCLEOTIDE SEQUENCE [LARGE SCALE GENOMIC DNA]</scope>
    <source>
        <strain evidence="1 2">NBRC 105207</strain>
    </source>
</reference>
<protein>
    <submittedName>
        <fullName evidence="1">Uncharacterized protein</fullName>
    </submittedName>
</protein>
<proteinExistence type="predicted"/>
<dbReference type="EMBL" id="BJYG01000002">
    <property type="protein sequence ID" value="GEN62087.1"/>
    <property type="molecule type" value="Genomic_DNA"/>
</dbReference>
<sequence>MSDTVTAPQLTSSDLANNQRAIAYFSEHGCNTVGTAFALARILHDDKCVAEASHVYRTAYDLHSEYPDQAPGPHVLLVLRLLCGMMAGQSPAEAELKTLRALSIPFYNYVTGIQAAWIQGDLIKAARIIKNCYEEFDTGSECDRLCLEVMNRLYHAKMENGIADSRISTAQIPRKIYMYRSREASAGVERNFEYHRNFTGLEIRIFNEEEAPEWLYSVCGVDARMLFFSARNASEASNIFRMHAIQQLGGWWLGTDSRIRSEDIFFSRLSQRHSHVFMLNDENGVHNEFFGSVAGSPVIEDALLSIYRNFYLHHDLAIAQKTGSGVLERALNRTFHADFERIRPMPSLITYGNATFHEVIEIASVRD</sequence>